<evidence type="ECO:0000313" key="1">
    <source>
        <dbReference type="EMBL" id="KAK8942296.1"/>
    </source>
</evidence>
<name>A0ABR2LJN5_9ASPA</name>
<proteinExistence type="predicted"/>
<gene>
    <name evidence="1" type="ORF">KSP40_PGU018768</name>
</gene>
<accession>A0ABR2LJN5</accession>
<keyword evidence="2" id="KW-1185">Reference proteome</keyword>
<sequence length="119" mass="13411">MLPPPSPILCPLSTPPPSNLQLPSQMFNRILYFKPSIMHLHHLARWFGLTRPEKPAQQASLNKRFASQEEYNVYGSRTSPLIPLPPALYGSLPVWIKVAFLLELPMYSSPSALNEGMLK</sequence>
<evidence type="ECO:0000313" key="2">
    <source>
        <dbReference type="Proteomes" id="UP001412067"/>
    </source>
</evidence>
<dbReference type="Proteomes" id="UP001412067">
    <property type="component" value="Unassembled WGS sequence"/>
</dbReference>
<organism evidence="1 2">
    <name type="scientific">Platanthera guangdongensis</name>
    <dbReference type="NCBI Taxonomy" id="2320717"/>
    <lineage>
        <taxon>Eukaryota</taxon>
        <taxon>Viridiplantae</taxon>
        <taxon>Streptophyta</taxon>
        <taxon>Embryophyta</taxon>
        <taxon>Tracheophyta</taxon>
        <taxon>Spermatophyta</taxon>
        <taxon>Magnoliopsida</taxon>
        <taxon>Liliopsida</taxon>
        <taxon>Asparagales</taxon>
        <taxon>Orchidaceae</taxon>
        <taxon>Orchidoideae</taxon>
        <taxon>Orchideae</taxon>
        <taxon>Orchidinae</taxon>
        <taxon>Platanthera</taxon>
    </lineage>
</organism>
<reference evidence="1 2" key="1">
    <citation type="journal article" date="2022" name="Nat. Plants">
        <title>Genomes of leafy and leafless Platanthera orchids illuminate the evolution of mycoheterotrophy.</title>
        <authorList>
            <person name="Li M.H."/>
            <person name="Liu K.W."/>
            <person name="Li Z."/>
            <person name="Lu H.C."/>
            <person name="Ye Q.L."/>
            <person name="Zhang D."/>
            <person name="Wang J.Y."/>
            <person name="Li Y.F."/>
            <person name="Zhong Z.M."/>
            <person name="Liu X."/>
            <person name="Yu X."/>
            <person name="Liu D.K."/>
            <person name="Tu X.D."/>
            <person name="Liu B."/>
            <person name="Hao Y."/>
            <person name="Liao X.Y."/>
            <person name="Jiang Y.T."/>
            <person name="Sun W.H."/>
            <person name="Chen J."/>
            <person name="Chen Y.Q."/>
            <person name="Ai Y."/>
            <person name="Zhai J.W."/>
            <person name="Wu S.S."/>
            <person name="Zhou Z."/>
            <person name="Hsiao Y.Y."/>
            <person name="Wu W.L."/>
            <person name="Chen Y.Y."/>
            <person name="Lin Y.F."/>
            <person name="Hsu J.L."/>
            <person name="Li C.Y."/>
            <person name="Wang Z.W."/>
            <person name="Zhao X."/>
            <person name="Zhong W.Y."/>
            <person name="Ma X.K."/>
            <person name="Ma L."/>
            <person name="Huang J."/>
            <person name="Chen G.Z."/>
            <person name="Huang M.Z."/>
            <person name="Huang L."/>
            <person name="Peng D.H."/>
            <person name="Luo Y.B."/>
            <person name="Zou S.Q."/>
            <person name="Chen S.P."/>
            <person name="Lan S."/>
            <person name="Tsai W.C."/>
            <person name="Van de Peer Y."/>
            <person name="Liu Z.J."/>
        </authorList>
    </citation>
    <scope>NUCLEOTIDE SEQUENCE [LARGE SCALE GENOMIC DNA]</scope>
    <source>
        <strain evidence="1">Lor288</strain>
    </source>
</reference>
<dbReference type="EMBL" id="JBBWWR010000019">
    <property type="protein sequence ID" value="KAK8942296.1"/>
    <property type="molecule type" value="Genomic_DNA"/>
</dbReference>
<protein>
    <submittedName>
        <fullName evidence="1">Uncharacterized protein</fullName>
    </submittedName>
</protein>
<comment type="caution">
    <text evidence="1">The sequence shown here is derived from an EMBL/GenBank/DDBJ whole genome shotgun (WGS) entry which is preliminary data.</text>
</comment>